<dbReference type="NCBIfam" id="TIGR02829">
    <property type="entry name" value="spore_III_AE"/>
    <property type="match status" value="1"/>
</dbReference>
<evidence type="ECO:0000313" key="2">
    <source>
        <dbReference type="EMBL" id="HIU96234.1"/>
    </source>
</evidence>
<feature type="transmembrane region" description="Helical" evidence="1">
    <location>
        <begin position="283"/>
        <end position="309"/>
    </location>
</feature>
<dbReference type="Proteomes" id="UP000824130">
    <property type="component" value="Unassembled WGS sequence"/>
</dbReference>
<sequence>MDYETVIEAQLDSMDLSGLEDIMGDAAAGGGIFEGMTVDQVINNLINGEALFDSERIMDNLINLFLMEVKGSVFLGCEILAICIVTGLLSNFSNTFGSKTVSSLGTMICGVVITALCISNFYQTYQYCQDTINTMTASMEILLPVMIPLLISMGGISSGSIMSPAMAGAVTGFNFIMEHVILPLVFLSAVFVMINSITEKDYVKKLSGFLRKGAIFLTGLIITVFTGITALQGVVTKSADGILINTARFSIDNFVPIVGGFAADSLDMVISCIGLIKNAVGLIGILIIISLLAVPVIKLLSIAVIYKVIAIAAEPVATRNISDSLSEIGSAAVTMTVVLATGAFMFLIFITILMGMGGGGTWTS</sequence>
<feature type="transmembrane region" description="Helical" evidence="1">
    <location>
        <begin position="142"/>
        <end position="163"/>
    </location>
</feature>
<keyword evidence="1" id="KW-0812">Transmembrane</keyword>
<feature type="transmembrane region" description="Helical" evidence="1">
    <location>
        <begin position="329"/>
        <end position="354"/>
    </location>
</feature>
<evidence type="ECO:0000256" key="1">
    <source>
        <dbReference type="SAM" id="Phobius"/>
    </source>
</evidence>
<feature type="transmembrane region" description="Helical" evidence="1">
    <location>
        <begin position="214"/>
        <end position="234"/>
    </location>
</feature>
<accession>A0A9D1SV13</accession>
<feature type="transmembrane region" description="Helical" evidence="1">
    <location>
        <begin position="254"/>
        <end position="276"/>
    </location>
</feature>
<comment type="caution">
    <text evidence="2">The sequence shown here is derived from an EMBL/GenBank/DDBJ whole genome shotgun (WGS) entry which is preliminary data.</text>
</comment>
<reference evidence="2" key="1">
    <citation type="submission" date="2020-10" db="EMBL/GenBank/DDBJ databases">
        <authorList>
            <person name="Gilroy R."/>
        </authorList>
    </citation>
    <scope>NUCLEOTIDE SEQUENCE</scope>
    <source>
        <strain evidence="2">ChiSjej4B22-8349</strain>
    </source>
</reference>
<proteinExistence type="predicted"/>
<keyword evidence="1" id="KW-0472">Membrane</keyword>
<dbReference type="EMBL" id="DVOB01000127">
    <property type="protein sequence ID" value="HIU96234.1"/>
    <property type="molecule type" value="Genomic_DNA"/>
</dbReference>
<organism evidence="2 3">
    <name type="scientific">Candidatus Allocopromorpha excrementipullorum</name>
    <dbReference type="NCBI Taxonomy" id="2840743"/>
    <lineage>
        <taxon>Bacteria</taxon>
        <taxon>Bacillati</taxon>
        <taxon>Bacillota</taxon>
        <taxon>Clostridia</taxon>
        <taxon>Eubacteriales</taxon>
        <taxon>Eubacteriaceae</taxon>
        <taxon>Eubacteriaceae incertae sedis</taxon>
        <taxon>Candidatus Allocopromorpha</taxon>
    </lineage>
</organism>
<gene>
    <name evidence="2" type="primary">spoIIIAE</name>
    <name evidence="2" type="ORF">IAD25_05915</name>
</gene>
<feature type="transmembrane region" description="Helical" evidence="1">
    <location>
        <begin position="73"/>
        <end position="92"/>
    </location>
</feature>
<evidence type="ECO:0000313" key="3">
    <source>
        <dbReference type="Proteomes" id="UP000824130"/>
    </source>
</evidence>
<dbReference type="AlphaFoldDB" id="A0A9D1SV13"/>
<keyword evidence="1" id="KW-1133">Transmembrane helix</keyword>
<feature type="transmembrane region" description="Helical" evidence="1">
    <location>
        <begin position="175"/>
        <end position="194"/>
    </location>
</feature>
<name>A0A9D1SV13_9FIRM</name>
<protein>
    <submittedName>
        <fullName evidence="2">Stage III sporulation protein AE</fullName>
    </submittedName>
</protein>
<dbReference type="InterPro" id="IPR014194">
    <property type="entry name" value="Spore_III_AE"/>
</dbReference>
<dbReference type="Pfam" id="PF09546">
    <property type="entry name" value="Spore_III_AE"/>
    <property type="match status" value="1"/>
</dbReference>
<feature type="transmembrane region" description="Helical" evidence="1">
    <location>
        <begin position="104"/>
        <end position="122"/>
    </location>
</feature>
<reference evidence="2" key="2">
    <citation type="journal article" date="2021" name="PeerJ">
        <title>Extensive microbial diversity within the chicken gut microbiome revealed by metagenomics and culture.</title>
        <authorList>
            <person name="Gilroy R."/>
            <person name="Ravi A."/>
            <person name="Getino M."/>
            <person name="Pursley I."/>
            <person name="Horton D.L."/>
            <person name="Alikhan N.F."/>
            <person name="Baker D."/>
            <person name="Gharbi K."/>
            <person name="Hall N."/>
            <person name="Watson M."/>
            <person name="Adriaenssens E.M."/>
            <person name="Foster-Nyarko E."/>
            <person name="Jarju S."/>
            <person name="Secka A."/>
            <person name="Antonio M."/>
            <person name="Oren A."/>
            <person name="Chaudhuri R.R."/>
            <person name="La Ragione R."/>
            <person name="Hildebrand F."/>
            <person name="Pallen M.J."/>
        </authorList>
    </citation>
    <scope>NUCLEOTIDE SEQUENCE</scope>
    <source>
        <strain evidence="2">ChiSjej4B22-8349</strain>
    </source>
</reference>